<accession>A0A7M1SX64</accession>
<dbReference type="InterPro" id="IPR002347">
    <property type="entry name" value="SDR_fam"/>
</dbReference>
<dbReference type="PROSITE" id="PS00061">
    <property type="entry name" value="ADH_SHORT"/>
    <property type="match status" value="1"/>
</dbReference>
<keyword evidence="2" id="KW-0560">Oxidoreductase</keyword>
<sequence>MSSRRVAAITGGAGAIGRASAIQLAGMGYDIALLDVDEARAEEVANEIRGHGVDAVGVAVNLRDGAAITQAFTAVSDRLGPVAALVTSAGGSARSRIHALRHQDPEVIDELLEVNLRSVISCCQAVIEPMIEAGTGRIVTIGSVIGVQGKANLVEYAAAKGGVLALTKSLAMELGQHGITVNCVSPGLIPRSPVNPQAPVKNYVGRHGTPNDIAHAVAFLASDRSDFITGTNIVVDGGRSLGLKGD</sequence>
<dbReference type="InterPro" id="IPR020904">
    <property type="entry name" value="Sc_DH/Rdtase_CS"/>
</dbReference>
<dbReference type="RefSeq" id="WP_193498283.1">
    <property type="nucleotide sequence ID" value="NZ_CP063169.1"/>
</dbReference>
<comment type="similarity">
    <text evidence="1">Belongs to the short-chain dehydrogenases/reductases (SDR) family.</text>
</comment>
<dbReference type="EMBL" id="CP063169">
    <property type="protein sequence ID" value="QOR71627.1"/>
    <property type="molecule type" value="Genomic_DNA"/>
</dbReference>
<name>A0A7M1SX64_9MICO</name>
<reference evidence="3 4" key="1">
    <citation type="submission" date="2020-10" db="EMBL/GenBank/DDBJ databases">
        <title>Haloactinobacterium sp. RN3S43, a bacterium isolated from saline soil.</title>
        <authorList>
            <person name="Sun J.-Q."/>
        </authorList>
    </citation>
    <scope>NUCLEOTIDE SEQUENCE [LARGE SCALE GENOMIC DNA]</scope>
    <source>
        <strain evidence="3 4">RN3S43</strain>
    </source>
</reference>
<dbReference type="Gene3D" id="3.40.50.720">
    <property type="entry name" value="NAD(P)-binding Rossmann-like Domain"/>
    <property type="match status" value="1"/>
</dbReference>
<keyword evidence="4" id="KW-1185">Reference proteome</keyword>
<proteinExistence type="inferred from homology"/>
<dbReference type="SUPFAM" id="SSF51735">
    <property type="entry name" value="NAD(P)-binding Rossmann-fold domains"/>
    <property type="match status" value="1"/>
</dbReference>
<dbReference type="Proteomes" id="UP000593758">
    <property type="component" value="Chromosome"/>
</dbReference>
<dbReference type="AlphaFoldDB" id="A0A7M1SX64"/>
<evidence type="ECO:0000256" key="2">
    <source>
        <dbReference type="ARBA" id="ARBA00023002"/>
    </source>
</evidence>
<dbReference type="PANTHER" id="PTHR42760">
    <property type="entry name" value="SHORT-CHAIN DEHYDROGENASES/REDUCTASES FAMILY MEMBER"/>
    <property type="match status" value="1"/>
</dbReference>
<dbReference type="KEGG" id="halt:IM660_04890"/>
<evidence type="ECO:0000256" key="1">
    <source>
        <dbReference type="ARBA" id="ARBA00006484"/>
    </source>
</evidence>
<dbReference type="PRINTS" id="PR00080">
    <property type="entry name" value="SDRFAMILY"/>
</dbReference>
<evidence type="ECO:0000313" key="4">
    <source>
        <dbReference type="Proteomes" id="UP000593758"/>
    </source>
</evidence>
<dbReference type="Pfam" id="PF13561">
    <property type="entry name" value="adh_short_C2"/>
    <property type="match status" value="1"/>
</dbReference>
<protein>
    <submittedName>
        <fullName evidence="3">SDR family oxidoreductase</fullName>
    </submittedName>
</protein>
<dbReference type="InterPro" id="IPR036291">
    <property type="entry name" value="NAD(P)-bd_dom_sf"/>
</dbReference>
<dbReference type="PANTHER" id="PTHR42760:SF123">
    <property type="entry name" value="OXIDOREDUCTASE"/>
    <property type="match status" value="1"/>
</dbReference>
<dbReference type="GO" id="GO:0030497">
    <property type="term" value="P:fatty acid elongation"/>
    <property type="evidence" value="ECO:0007669"/>
    <property type="project" value="TreeGrafter"/>
</dbReference>
<dbReference type="GO" id="GO:0016616">
    <property type="term" value="F:oxidoreductase activity, acting on the CH-OH group of donors, NAD or NADP as acceptor"/>
    <property type="evidence" value="ECO:0007669"/>
    <property type="project" value="TreeGrafter"/>
</dbReference>
<organism evidence="3 4">
    <name type="scientific">Ruania alkalisoli</name>
    <dbReference type="NCBI Taxonomy" id="2779775"/>
    <lineage>
        <taxon>Bacteria</taxon>
        <taxon>Bacillati</taxon>
        <taxon>Actinomycetota</taxon>
        <taxon>Actinomycetes</taxon>
        <taxon>Micrococcales</taxon>
        <taxon>Ruaniaceae</taxon>
        <taxon>Ruania</taxon>
    </lineage>
</organism>
<gene>
    <name evidence="3" type="ORF">IM660_04890</name>
</gene>
<dbReference type="FunFam" id="3.40.50.720:FF:000173">
    <property type="entry name" value="3-oxoacyl-[acyl-carrier protein] reductase"/>
    <property type="match status" value="1"/>
</dbReference>
<evidence type="ECO:0000313" key="3">
    <source>
        <dbReference type="EMBL" id="QOR71627.1"/>
    </source>
</evidence>
<dbReference type="PRINTS" id="PR00081">
    <property type="entry name" value="GDHRDH"/>
</dbReference>